<dbReference type="EMBL" id="KZ501955">
    <property type="protein sequence ID" value="PKU85871.1"/>
    <property type="molecule type" value="Genomic_DNA"/>
</dbReference>
<feature type="repeat" description="PPR" evidence="2">
    <location>
        <begin position="259"/>
        <end position="293"/>
    </location>
</feature>
<reference evidence="3 4" key="1">
    <citation type="journal article" date="2016" name="Sci. Rep.">
        <title>The Dendrobium catenatum Lindl. genome sequence provides insights into polysaccharide synthase, floral development and adaptive evolution.</title>
        <authorList>
            <person name="Zhang G.Q."/>
            <person name="Xu Q."/>
            <person name="Bian C."/>
            <person name="Tsai W.C."/>
            <person name="Yeh C.M."/>
            <person name="Liu K.W."/>
            <person name="Yoshida K."/>
            <person name="Zhang L.S."/>
            <person name="Chang S.B."/>
            <person name="Chen F."/>
            <person name="Shi Y."/>
            <person name="Su Y.Y."/>
            <person name="Zhang Y.Q."/>
            <person name="Chen L.J."/>
            <person name="Yin Y."/>
            <person name="Lin M."/>
            <person name="Huang H."/>
            <person name="Deng H."/>
            <person name="Wang Z.W."/>
            <person name="Zhu S.L."/>
            <person name="Zhao X."/>
            <person name="Deng C."/>
            <person name="Niu S.C."/>
            <person name="Huang J."/>
            <person name="Wang M."/>
            <person name="Liu G.H."/>
            <person name="Yang H.J."/>
            <person name="Xiao X.J."/>
            <person name="Hsiao Y.Y."/>
            <person name="Wu W.L."/>
            <person name="Chen Y.Y."/>
            <person name="Mitsuda N."/>
            <person name="Ohme-Takagi M."/>
            <person name="Luo Y.B."/>
            <person name="Van de Peer Y."/>
            <person name="Liu Z.J."/>
        </authorList>
    </citation>
    <scope>NUCLEOTIDE SEQUENCE [LARGE SCALE GENOMIC DNA]</scope>
    <source>
        <tissue evidence="3">The whole plant</tissue>
    </source>
</reference>
<feature type="repeat" description="PPR" evidence="2">
    <location>
        <begin position="629"/>
        <end position="663"/>
    </location>
</feature>
<dbReference type="FunFam" id="1.25.40.10:FF:000442">
    <property type="entry name" value="Pentatricopeptide repeat-containing protein At3g49710"/>
    <property type="match status" value="1"/>
</dbReference>
<dbReference type="Pfam" id="PF01535">
    <property type="entry name" value="PPR"/>
    <property type="match status" value="9"/>
</dbReference>
<dbReference type="FunFam" id="1.25.40.10:FF:000090">
    <property type="entry name" value="Pentatricopeptide repeat-containing protein, chloroplastic"/>
    <property type="match status" value="1"/>
</dbReference>
<protein>
    <submittedName>
        <fullName evidence="3">Pentatricopeptide repeat-containing protein</fullName>
    </submittedName>
</protein>
<gene>
    <name evidence="3" type="primary">PCMP-H92</name>
    <name evidence="3" type="ORF">MA16_Dca011802</name>
</gene>
<dbReference type="OrthoDB" id="185373at2759"/>
<proteinExistence type="predicted"/>
<dbReference type="InterPro" id="IPR046848">
    <property type="entry name" value="E_motif"/>
</dbReference>
<feature type="repeat" description="PPR" evidence="2">
    <location>
        <begin position="664"/>
        <end position="698"/>
    </location>
</feature>
<keyword evidence="1" id="KW-0677">Repeat</keyword>
<dbReference type="NCBIfam" id="TIGR00756">
    <property type="entry name" value="PPR"/>
    <property type="match status" value="8"/>
</dbReference>
<dbReference type="Pfam" id="PF20431">
    <property type="entry name" value="E_motif"/>
    <property type="match status" value="1"/>
</dbReference>
<dbReference type="InterPro" id="IPR011990">
    <property type="entry name" value="TPR-like_helical_dom_sf"/>
</dbReference>
<evidence type="ECO:0000313" key="4">
    <source>
        <dbReference type="Proteomes" id="UP000233837"/>
    </source>
</evidence>
<keyword evidence="4" id="KW-1185">Reference proteome</keyword>
<feature type="repeat" description="PPR" evidence="2">
    <location>
        <begin position="360"/>
        <end position="394"/>
    </location>
</feature>
<feature type="repeat" description="PPR" evidence="2">
    <location>
        <begin position="493"/>
        <end position="527"/>
    </location>
</feature>
<dbReference type="PANTHER" id="PTHR47926:SF386">
    <property type="entry name" value="PENTATRICOPEPTIDE REPEAT-CONTAINING PROTEIN"/>
    <property type="match status" value="1"/>
</dbReference>
<dbReference type="PROSITE" id="PS51375">
    <property type="entry name" value="PPR"/>
    <property type="match status" value="8"/>
</dbReference>
<dbReference type="PANTHER" id="PTHR47926">
    <property type="entry name" value="PENTATRICOPEPTIDE REPEAT-CONTAINING PROTEIN"/>
    <property type="match status" value="1"/>
</dbReference>
<dbReference type="FunFam" id="1.25.40.10:FF:000393">
    <property type="entry name" value="Pentatricopeptide repeat-containing protein At1g20230"/>
    <property type="match status" value="1"/>
</dbReference>
<dbReference type="Gene3D" id="1.25.40.10">
    <property type="entry name" value="Tetratricopeptide repeat domain"/>
    <property type="match status" value="5"/>
</dbReference>
<dbReference type="InterPro" id="IPR046960">
    <property type="entry name" value="PPR_At4g14850-like_plant"/>
</dbReference>
<name>A0A2I0XD82_9ASPA</name>
<evidence type="ECO:0000256" key="2">
    <source>
        <dbReference type="PROSITE-ProRule" id="PRU00708"/>
    </source>
</evidence>
<dbReference type="Pfam" id="PF13041">
    <property type="entry name" value="PPR_2"/>
    <property type="match status" value="2"/>
</dbReference>
<feature type="repeat" description="PPR" evidence="2">
    <location>
        <begin position="528"/>
        <end position="562"/>
    </location>
</feature>
<dbReference type="AlphaFoldDB" id="A0A2I0XD82"/>
<evidence type="ECO:0000313" key="3">
    <source>
        <dbReference type="EMBL" id="PKU85871.1"/>
    </source>
</evidence>
<reference evidence="3 4" key="2">
    <citation type="journal article" date="2017" name="Nature">
        <title>The Apostasia genome and the evolution of orchids.</title>
        <authorList>
            <person name="Zhang G.Q."/>
            <person name="Liu K.W."/>
            <person name="Li Z."/>
            <person name="Lohaus R."/>
            <person name="Hsiao Y.Y."/>
            <person name="Niu S.C."/>
            <person name="Wang J.Y."/>
            <person name="Lin Y.C."/>
            <person name="Xu Q."/>
            <person name="Chen L.J."/>
            <person name="Yoshida K."/>
            <person name="Fujiwara S."/>
            <person name="Wang Z.W."/>
            <person name="Zhang Y.Q."/>
            <person name="Mitsuda N."/>
            <person name="Wang M."/>
            <person name="Liu G.H."/>
            <person name="Pecoraro L."/>
            <person name="Huang H.X."/>
            <person name="Xiao X.J."/>
            <person name="Lin M."/>
            <person name="Wu X.Y."/>
            <person name="Wu W.L."/>
            <person name="Chen Y.Y."/>
            <person name="Chang S.B."/>
            <person name="Sakamoto S."/>
            <person name="Ohme-Takagi M."/>
            <person name="Yagi M."/>
            <person name="Zeng S.J."/>
            <person name="Shen C.Y."/>
            <person name="Yeh C.M."/>
            <person name="Luo Y.B."/>
            <person name="Tsai W.C."/>
            <person name="Van de Peer Y."/>
            <person name="Liu Z.J."/>
        </authorList>
    </citation>
    <scope>NUCLEOTIDE SEQUENCE [LARGE SCALE GENOMIC DNA]</scope>
    <source>
        <tissue evidence="3">The whole plant</tissue>
    </source>
</reference>
<feature type="repeat" description="PPR" evidence="2">
    <location>
        <begin position="192"/>
        <end position="226"/>
    </location>
</feature>
<feature type="repeat" description="PPR" evidence="2">
    <location>
        <begin position="395"/>
        <end position="429"/>
    </location>
</feature>
<evidence type="ECO:0000256" key="1">
    <source>
        <dbReference type="ARBA" id="ARBA00022737"/>
    </source>
</evidence>
<sequence>MAAYTPLLTLPASVNSQNSNILEKSKLNCKIGNHTPLESSSLSPANQPSLLPVHPNSSNYAIAIDCCCRLTFGRQIHAQTLKRDFFNSREFFETRLLYMYGRCGSFLDACQLFDEMPQRGIYSWVGILNACVEHGFNEKALLLFHELFVAEFVLELQFFLFPVVLKACGGIGFIEPGRELHGFLLKRKLLSNIYVSNALIDMYGKCGALDEALKVFNGMEERDCVSWNCMITSFASSGMAFESLKFLERMQSCGDAKPNLVSWSAAIASFAQNGYDEEAVGLLSQMLDNGFKPNAQTLASVLPCCGRLEALQVGKEIHGYVIRHDLKLNPFILNGLIDVYSKCGDLGSAFEIFLKSSVRNLVSYNAIIDGYCKNGNLIKAKELFYQMELDGVTADTISWNLIISGYCDDGNFEETLKVFREMQEEGIEADSFTLGSVLTACAAWAEGKEIHSYAISRGLNSNPFMCNKLIEMYCRYFDFESAELIFHNMAERDLVTWNLLMSGYARANRRNRSQELLYVMRNDGFEPNIFTWNGLIAGCMENGHNEFVLEMLSELQTTGLKPDIYTIGMIIPICSRLVSLEQGKQAHSYAIRCGYDTDVHIGAALIDMYAKCGIIERSALSFQRISSHNLVSFNTLLAGYALHGLRREGLALFQEMLEDGIIPDEISFLSVLSLCVHVGSVEEGLHYFNVMETYHIRPNLKHYSCMVDLHSRAGKLIEAFSFIKSMPMEPDAIIWGALLGGCVVYHDFQLGEIAANKLIELEGDNVSNYVLMANLYATAKRMEDLARIRSVIRNMGKHKSPGWSWIEEKGQTHLFLANDSSHTRAREIYAAVENLSLHIRTQDEMIDTV</sequence>
<dbReference type="Proteomes" id="UP000233837">
    <property type="component" value="Unassembled WGS sequence"/>
</dbReference>
<dbReference type="GO" id="GO:0003723">
    <property type="term" value="F:RNA binding"/>
    <property type="evidence" value="ECO:0007669"/>
    <property type="project" value="InterPro"/>
</dbReference>
<organism evidence="3 4">
    <name type="scientific">Dendrobium catenatum</name>
    <dbReference type="NCBI Taxonomy" id="906689"/>
    <lineage>
        <taxon>Eukaryota</taxon>
        <taxon>Viridiplantae</taxon>
        <taxon>Streptophyta</taxon>
        <taxon>Embryophyta</taxon>
        <taxon>Tracheophyta</taxon>
        <taxon>Spermatophyta</taxon>
        <taxon>Magnoliopsida</taxon>
        <taxon>Liliopsida</taxon>
        <taxon>Asparagales</taxon>
        <taxon>Orchidaceae</taxon>
        <taxon>Epidendroideae</taxon>
        <taxon>Malaxideae</taxon>
        <taxon>Dendrobiinae</taxon>
        <taxon>Dendrobium</taxon>
    </lineage>
</organism>
<dbReference type="GO" id="GO:0009451">
    <property type="term" value="P:RNA modification"/>
    <property type="evidence" value="ECO:0007669"/>
    <property type="project" value="InterPro"/>
</dbReference>
<accession>A0A2I0XD82</accession>
<dbReference type="InterPro" id="IPR002885">
    <property type="entry name" value="PPR_rpt"/>
</dbReference>